<sequence>MQCILKKNNPFANMDLSKCGRGLFVTLLPHRANPGPNRSRRVRHQHLADVRRLYMEVSYRRRDFDGNVLNEKEPASHRISMDPERVLRELGGEVTEDSLLLLPKLLPFLKHHDPIVVKQSITTGTSLFCAVLTEIALQLNKSNRVERWLEKIWFWMLQFKDAVFGIVLESGSVGAKVLAIKFLEACVLSFTSDVGSPSEEGSLSIIFWPFDY</sequence>
<evidence type="ECO:0000259" key="1">
    <source>
        <dbReference type="Pfam" id="PF11935"/>
    </source>
</evidence>
<organism evidence="2 3">
    <name type="scientific">Apostasia shenzhenica</name>
    <dbReference type="NCBI Taxonomy" id="1088818"/>
    <lineage>
        <taxon>Eukaryota</taxon>
        <taxon>Viridiplantae</taxon>
        <taxon>Streptophyta</taxon>
        <taxon>Embryophyta</taxon>
        <taxon>Tracheophyta</taxon>
        <taxon>Spermatophyta</taxon>
        <taxon>Magnoliopsida</taxon>
        <taxon>Liliopsida</taxon>
        <taxon>Asparagales</taxon>
        <taxon>Orchidaceae</taxon>
        <taxon>Apostasioideae</taxon>
        <taxon>Apostasia</taxon>
    </lineage>
</organism>
<dbReference type="PANTHER" id="PTHR47184">
    <property type="entry name" value="PHOSPHATIDYLINOSITOL 3-AND 4-KINASE FAMILY PROTEIN-RELATED"/>
    <property type="match status" value="1"/>
</dbReference>
<accession>A0A2I0AMY8</accession>
<dbReference type="InterPro" id="IPR011989">
    <property type="entry name" value="ARM-like"/>
</dbReference>
<dbReference type="Gene3D" id="1.25.10.10">
    <property type="entry name" value="Leucine-rich Repeat Variant"/>
    <property type="match status" value="1"/>
</dbReference>
<dbReference type="OrthoDB" id="331600at2759"/>
<proteinExistence type="predicted"/>
<reference evidence="2 3" key="1">
    <citation type="journal article" date="2017" name="Nature">
        <title>The Apostasia genome and the evolution of orchids.</title>
        <authorList>
            <person name="Zhang G.Q."/>
            <person name="Liu K.W."/>
            <person name="Li Z."/>
            <person name="Lohaus R."/>
            <person name="Hsiao Y.Y."/>
            <person name="Niu S.C."/>
            <person name="Wang J.Y."/>
            <person name="Lin Y.C."/>
            <person name="Xu Q."/>
            <person name="Chen L.J."/>
            <person name="Yoshida K."/>
            <person name="Fujiwara S."/>
            <person name="Wang Z.W."/>
            <person name="Zhang Y.Q."/>
            <person name="Mitsuda N."/>
            <person name="Wang M."/>
            <person name="Liu G.H."/>
            <person name="Pecoraro L."/>
            <person name="Huang H.X."/>
            <person name="Xiao X.J."/>
            <person name="Lin M."/>
            <person name="Wu X.Y."/>
            <person name="Wu W.L."/>
            <person name="Chen Y.Y."/>
            <person name="Chang S.B."/>
            <person name="Sakamoto S."/>
            <person name="Ohme-Takagi M."/>
            <person name="Yagi M."/>
            <person name="Zeng S.J."/>
            <person name="Shen C.Y."/>
            <person name="Yeh C.M."/>
            <person name="Luo Y.B."/>
            <person name="Tsai W.C."/>
            <person name="Van de Peer Y."/>
            <person name="Liu Z.J."/>
        </authorList>
    </citation>
    <scope>NUCLEOTIDE SEQUENCE [LARGE SCALE GENOMIC DNA]</scope>
    <source>
        <strain evidence="3">cv. Shenzhen</strain>
        <tissue evidence="2">Stem</tissue>
    </source>
</reference>
<keyword evidence="3" id="KW-1185">Reference proteome</keyword>
<dbReference type="InterPro" id="IPR032460">
    <property type="entry name" value="Symplekin/Pta1_N"/>
</dbReference>
<evidence type="ECO:0000313" key="2">
    <source>
        <dbReference type="EMBL" id="PKA56938.1"/>
    </source>
</evidence>
<dbReference type="Pfam" id="PF11935">
    <property type="entry name" value="SYMPK_PTA1_N"/>
    <property type="match status" value="1"/>
</dbReference>
<dbReference type="STRING" id="1088818.A0A2I0AMY8"/>
<name>A0A2I0AMY8_9ASPA</name>
<protein>
    <recommendedName>
        <fullName evidence="1">Symplekin/Pta1 N-terminal domain-containing protein</fullName>
    </recommendedName>
</protein>
<dbReference type="PANTHER" id="PTHR47184:SF3">
    <property type="entry name" value="PHOSPHATIDYLINOSITOL 3-AND 4-KINASE FAMILY PROTEIN-RELATED"/>
    <property type="match status" value="1"/>
</dbReference>
<dbReference type="AlphaFoldDB" id="A0A2I0AMY8"/>
<gene>
    <name evidence="2" type="ORF">AXF42_Ash002242</name>
</gene>
<dbReference type="Proteomes" id="UP000236161">
    <property type="component" value="Unassembled WGS sequence"/>
</dbReference>
<feature type="domain" description="Symplekin/Pta1 N-terminal" evidence="1">
    <location>
        <begin position="113"/>
        <end position="204"/>
    </location>
</feature>
<dbReference type="EMBL" id="KZ451969">
    <property type="protein sequence ID" value="PKA56938.1"/>
    <property type="molecule type" value="Genomic_DNA"/>
</dbReference>
<evidence type="ECO:0000313" key="3">
    <source>
        <dbReference type="Proteomes" id="UP000236161"/>
    </source>
</evidence>